<evidence type="ECO:0000256" key="13">
    <source>
        <dbReference type="ARBA" id="ARBA00022842"/>
    </source>
</evidence>
<evidence type="ECO:0000256" key="3">
    <source>
        <dbReference type="ARBA" id="ARBA00004286"/>
    </source>
</evidence>
<dbReference type="Proteomes" id="UP000703269">
    <property type="component" value="Unassembled WGS sequence"/>
</dbReference>
<evidence type="ECO:0000256" key="12">
    <source>
        <dbReference type="ARBA" id="ARBA00022840"/>
    </source>
</evidence>
<keyword evidence="8" id="KW-0547">Nucleotide-binding</keyword>
<evidence type="ECO:0000256" key="16">
    <source>
        <dbReference type="ARBA" id="ARBA00023242"/>
    </source>
</evidence>
<dbReference type="FunFam" id="3.40.50.300:FF:000593">
    <property type="entry name" value="DNA repair protein RAD50"/>
    <property type="match status" value="1"/>
</dbReference>
<comment type="subcellular location">
    <subcellularLocation>
        <location evidence="3">Chromosome</location>
    </subcellularLocation>
    <subcellularLocation>
        <location evidence="2">Nucleus</location>
    </subcellularLocation>
</comment>
<evidence type="ECO:0000256" key="11">
    <source>
        <dbReference type="ARBA" id="ARBA00022833"/>
    </source>
</evidence>
<dbReference type="Pfam" id="PF13476">
    <property type="entry name" value="AAA_23"/>
    <property type="match status" value="1"/>
</dbReference>
<feature type="coiled-coil region" evidence="19">
    <location>
        <begin position="398"/>
        <end position="464"/>
    </location>
</feature>
<evidence type="ECO:0000256" key="9">
    <source>
        <dbReference type="ARBA" id="ARBA00022763"/>
    </source>
</evidence>
<dbReference type="GO" id="GO:0030870">
    <property type="term" value="C:Mre11 complex"/>
    <property type="evidence" value="ECO:0007669"/>
    <property type="project" value="InterPro"/>
</dbReference>
<evidence type="ECO:0000256" key="4">
    <source>
        <dbReference type="ARBA" id="ARBA00009439"/>
    </source>
</evidence>
<dbReference type="PANTHER" id="PTHR18867:SF12">
    <property type="entry name" value="DNA REPAIR PROTEIN RAD50"/>
    <property type="match status" value="1"/>
</dbReference>
<accession>A0A9P3GWQ3</accession>
<dbReference type="GO" id="GO:0007004">
    <property type="term" value="P:telomere maintenance via telomerase"/>
    <property type="evidence" value="ECO:0007669"/>
    <property type="project" value="TreeGrafter"/>
</dbReference>
<dbReference type="InterPro" id="IPR038729">
    <property type="entry name" value="Rad50/SbcC_AAA"/>
</dbReference>
<feature type="coiled-coil region" evidence="19">
    <location>
        <begin position="835"/>
        <end position="956"/>
    </location>
</feature>
<dbReference type="EMBL" id="BPQB01000143">
    <property type="protein sequence ID" value="GJF00265.1"/>
    <property type="molecule type" value="Genomic_DNA"/>
</dbReference>
<keyword evidence="12" id="KW-0067">ATP-binding</keyword>
<dbReference type="GO" id="GO:0007127">
    <property type="term" value="P:meiosis I"/>
    <property type="evidence" value="ECO:0007669"/>
    <property type="project" value="UniProtKB-ARBA"/>
</dbReference>
<evidence type="ECO:0000256" key="7">
    <source>
        <dbReference type="ARBA" id="ARBA00022723"/>
    </source>
</evidence>
<dbReference type="GO" id="GO:0070192">
    <property type="term" value="P:chromosome organization involved in meiotic cell cycle"/>
    <property type="evidence" value="ECO:0007669"/>
    <property type="project" value="TreeGrafter"/>
</dbReference>
<evidence type="ECO:0000256" key="10">
    <source>
        <dbReference type="ARBA" id="ARBA00022801"/>
    </source>
</evidence>
<keyword evidence="10" id="KW-0378">Hydrolase</keyword>
<evidence type="ECO:0000256" key="5">
    <source>
        <dbReference type="ARBA" id="ARBA00017893"/>
    </source>
</evidence>
<dbReference type="GO" id="GO:0000722">
    <property type="term" value="P:telomere maintenance via recombination"/>
    <property type="evidence" value="ECO:0007669"/>
    <property type="project" value="TreeGrafter"/>
</dbReference>
<evidence type="ECO:0000256" key="6">
    <source>
        <dbReference type="ARBA" id="ARBA00022454"/>
    </source>
</evidence>
<evidence type="ECO:0000256" key="15">
    <source>
        <dbReference type="ARBA" id="ARBA00023204"/>
    </source>
</evidence>
<dbReference type="PANTHER" id="PTHR18867">
    <property type="entry name" value="RAD50"/>
    <property type="match status" value="1"/>
</dbReference>
<keyword evidence="14 19" id="KW-0175">Coiled coil</keyword>
<feature type="coiled-coil region" evidence="19">
    <location>
        <begin position="198"/>
        <end position="249"/>
    </location>
</feature>
<feature type="region of interest" description="Disordered" evidence="20">
    <location>
        <begin position="569"/>
        <end position="605"/>
    </location>
</feature>
<dbReference type="GO" id="GO:0006303">
    <property type="term" value="P:double-strand break repair via nonhomologous end joining"/>
    <property type="evidence" value="ECO:0007669"/>
    <property type="project" value="UniProtKB-ARBA"/>
</dbReference>
<keyword evidence="17" id="KW-0469">Meiosis</keyword>
<evidence type="ECO:0000256" key="1">
    <source>
        <dbReference type="ARBA" id="ARBA00001947"/>
    </source>
</evidence>
<dbReference type="GO" id="GO:0016887">
    <property type="term" value="F:ATP hydrolysis activity"/>
    <property type="evidence" value="ECO:0007669"/>
    <property type="project" value="InterPro"/>
</dbReference>
<dbReference type="FunFam" id="3.40.50.300:FF:001195">
    <property type="entry name" value="DNA repair protein rad50"/>
    <property type="match status" value="1"/>
</dbReference>
<comment type="cofactor">
    <cofactor evidence="1">
        <name>Zn(2+)</name>
        <dbReference type="ChEBI" id="CHEBI:29105"/>
    </cofactor>
</comment>
<evidence type="ECO:0000256" key="19">
    <source>
        <dbReference type="SAM" id="Coils"/>
    </source>
</evidence>
<dbReference type="GO" id="GO:0000794">
    <property type="term" value="C:condensed nuclear chromosome"/>
    <property type="evidence" value="ECO:0007669"/>
    <property type="project" value="TreeGrafter"/>
</dbReference>
<dbReference type="SUPFAM" id="SSF52540">
    <property type="entry name" value="P-loop containing nucleoside triphosphate hydrolases"/>
    <property type="match status" value="2"/>
</dbReference>
<evidence type="ECO:0000259" key="21">
    <source>
        <dbReference type="Pfam" id="PF13476"/>
    </source>
</evidence>
<sequence length="1315" mass="149309">MASLHKLAIRGIRSFDDKDIQTIEFFSPVTVIVGHNGSGKTTIIECLKYATTGDQPPNTRGGAFVHDPKLANEKEVKAQVKLRFTAANGNVIEAVRNLSVTVKKNGAMTMKTLEGIMNTRGIEGTGKRATISTKCAEMDIEIPSLLGVSKAVLENVIFCHQEDSYWPLSEASTLKKKFDDIFEATKYTKALDAIKTLRKDKTSELKAEKAKLEGLATEKAHADKLKSRISELSSQIAAKTLEHEELSKQHAALVSANEKFYQSSIKFRQIYMEVETLTKSIQRDEEDLNQLKLTLQELAGTDEELQARQDNFDKHVAQQMKKKADAEANVQDVKNLIETTRRTQNEKLKEHGELVAQAKAHEAVLEEREQLIKTIATTYGMTGYEASPLTRDQILDFLAHIEETQRRLNAEAADLQSEQRRVVTEFNEKLTQLRSEAEGHKGRKKDLQERIVSLRSQISATQRDLSDLEGVASDTAAVEVEIQDLQSRFDRVTQAIQDAKFDERISKQVTTKRRLEGELSSLELEMRELGKRVQEQGMLKSKREELQQKDVELKHLLNDHNDQYRKLIGTDAKPETMERDVKRASDDRQTRLSKLENASRAASKDAQEIEASIMSLRAQVKEKSEEIKRLDLLIQKDMAEISSAGLSSDPVKALPEAEMEVVGSRDDVLKARGSGPKLQEMKQFGRQKKCCPLCARDMNTQELAVFETKVDEEIAKCSAENVGTYEQELADWERVAKRLQIIFQKAQTRDKLKNVEIPGLEREIQQREGDMMEAKSVDEKAARAFSDLKREIEELKILKAHAETVTRMHHRLVDLKREVAEKETDLLAAGSTRTLEEVQLLVDPVKAEKEAAERELKRLTDDKDRQVNHMHQTQRELSSAQLRRSELNAKLSGKEALESQIKQMKSDLSGAEVRIKELDQKIADLGPVIEELERDRQRAEQDLGDKIKRAQAASQEINGNIDKLDGYKRTIERYVRDRRERRLKECTAKIEELAGHISDLERQHDEAVKAEKAITKEIHESTATQANLRDNLRARKLVKNIADTQAKIETYDIEEAAKAKRLFEEQYMVEKEKETKLQGQVARLGGEIDSNEAQLTSLQDDLKKDFKDINQRYRDQLIKVKLSDMANNDLEKYAKALDSAIMKYHSLKMEEVNDTMRYLWNKTYQGTDIDGIKISSDSEGTTGNKRSYNYRVVMTKDQIEMDMRGRCSAGQKMLASIIIRLALADSFGQNCGILALDEPTNALDTENITALASSLADIINERKHQPNFQLIIITHDEGFLRKLGETCAFNAYWRVSRDQKQKSVIKAGHLNEKNA</sequence>
<name>A0A9P3GWQ3_9APHY</name>
<dbReference type="NCBIfam" id="TIGR00606">
    <property type="entry name" value="rad50"/>
    <property type="match status" value="1"/>
</dbReference>
<dbReference type="GO" id="GO:0046872">
    <property type="term" value="F:metal ion binding"/>
    <property type="evidence" value="ECO:0007669"/>
    <property type="project" value="UniProtKB-KW"/>
</dbReference>
<feature type="coiled-coil region" evidence="19">
    <location>
        <begin position="983"/>
        <end position="1054"/>
    </location>
</feature>
<proteinExistence type="inferred from homology"/>
<evidence type="ECO:0000313" key="23">
    <source>
        <dbReference type="Proteomes" id="UP000703269"/>
    </source>
</evidence>
<dbReference type="GO" id="GO:0003691">
    <property type="term" value="F:double-stranded telomeric DNA binding"/>
    <property type="evidence" value="ECO:0007669"/>
    <property type="project" value="TreeGrafter"/>
</dbReference>
<gene>
    <name evidence="22" type="ORF">PsYK624_165490</name>
</gene>
<keyword evidence="13" id="KW-0460">Magnesium</keyword>
<keyword evidence="11" id="KW-0862">Zinc</keyword>
<dbReference type="GO" id="GO:0043047">
    <property type="term" value="F:single-stranded telomeric DNA binding"/>
    <property type="evidence" value="ECO:0007669"/>
    <property type="project" value="TreeGrafter"/>
</dbReference>
<protein>
    <recommendedName>
        <fullName evidence="5">DNA repair protein RAD50</fullName>
    </recommendedName>
</protein>
<evidence type="ECO:0000256" key="2">
    <source>
        <dbReference type="ARBA" id="ARBA00004123"/>
    </source>
</evidence>
<comment type="catalytic activity">
    <reaction evidence="18">
        <text>ATP + H2O = ADP + phosphate + H(+)</text>
        <dbReference type="Rhea" id="RHEA:13065"/>
        <dbReference type="ChEBI" id="CHEBI:15377"/>
        <dbReference type="ChEBI" id="CHEBI:15378"/>
        <dbReference type="ChEBI" id="CHEBI:30616"/>
        <dbReference type="ChEBI" id="CHEBI:43474"/>
        <dbReference type="ChEBI" id="CHEBI:456216"/>
    </reaction>
</comment>
<keyword evidence="15" id="KW-0234">DNA repair</keyword>
<keyword evidence="16" id="KW-0539">Nucleus</keyword>
<feature type="coiled-coil region" evidence="19">
    <location>
        <begin position="274"/>
        <end position="343"/>
    </location>
</feature>
<keyword evidence="9" id="KW-0227">DNA damage</keyword>
<evidence type="ECO:0000256" key="20">
    <source>
        <dbReference type="SAM" id="MobiDB-lite"/>
    </source>
</evidence>
<evidence type="ECO:0000256" key="8">
    <source>
        <dbReference type="ARBA" id="ARBA00022741"/>
    </source>
</evidence>
<keyword evidence="7" id="KW-0479">Metal-binding</keyword>
<dbReference type="InterPro" id="IPR004584">
    <property type="entry name" value="Rad50_eukaryotes"/>
</dbReference>
<comment type="caution">
    <text evidence="22">The sequence shown here is derived from an EMBL/GenBank/DDBJ whole genome shotgun (WGS) entry which is preliminary data.</text>
</comment>
<dbReference type="GO" id="GO:0051880">
    <property type="term" value="F:G-quadruplex DNA binding"/>
    <property type="evidence" value="ECO:0007669"/>
    <property type="project" value="TreeGrafter"/>
</dbReference>
<dbReference type="Pfam" id="PF13558">
    <property type="entry name" value="SbcC_Walker_B"/>
    <property type="match status" value="1"/>
</dbReference>
<evidence type="ECO:0000313" key="22">
    <source>
        <dbReference type="EMBL" id="GJF00265.1"/>
    </source>
</evidence>
<feature type="compositionally biased region" description="Basic and acidic residues" evidence="20">
    <location>
        <begin position="572"/>
        <end position="594"/>
    </location>
</feature>
<dbReference type="Gene3D" id="3.40.50.300">
    <property type="entry name" value="P-loop containing nucleotide triphosphate hydrolases"/>
    <property type="match status" value="2"/>
</dbReference>
<evidence type="ECO:0000256" key="18">
    <source>
        <dbReference type="ARBA" id="ARBA00049360"/>
    </source>
</evidence>
<organism evidence="22 23">
    <name type="scientific">Phanerochaete sordida</name>
    <dbReference type="NCBI Taxonomy" id="48140"/>
    <lineage>
        <taxon>Eukaryota</taxon>
        <taxon>Fungi</taxon>
        <taxon>Dikarya</taxon>
        <taxon>Basidiomycota</taxon>
        <taxon>Agaricomycotina</taxon>
        <taxon>Agaricomycetes</taxon>
        <taxon>Polyporales</taxon>
        <taxon>Phanerochaetaceae</taxon>
        <taxon>Phanerochaete</taxon>
    </lineage>
</organism>
<evidence type="ECO:0000256" key="17">
    <source>
        <dbReference type="ARBA" id="ARBA00023254"/>
    </source>
</evidence>
<keyword evidence="6" id="KW-0158">Chromosome</keyword>
<evidence type="ECO:0000256" key="14">
    <source>
        <dbReference type="ARBA" id="ARBA00023054"/>
    </source>
</evidence>
<dbReference type="OrthoDB" id="18797at2759"/>
<keyword evidence="23" id="KW-1185">Reference proteome</keyword>
<dbReference type="InterPro" id="IPR027417">
    <property type="entry name" value="P-loop_NTPase"/>
</dbReference>
<dbReference type="GO" id="GO:0005524">
    <property type="term" value="F:ATP binding"/>
    <property type="evidence" value="ECO:0007669"/>
    <property type="project" value="UniProtKB-KW"/>
</dbReference>
<feature type="coiled-coil region" evidence="19">
    <location>
        <begin position="512"/>
        <end position="563"/>
    </location>
</feature>
<reference evidence="22 23" key="1">
    <citation type="submission" date="2021-08" db="EMBL/GenBank/DDBJ databases">
        <title>Draft Genome Sequence of Phanerochaete sordida strain YK-624.</title>
        <authorList>
            <person name="Mori T."/>
            <person name="Dohra H."/>
            <person name="Suzuki T."/>
            <person name="Kawagishi H."/>
            <person name="Hirai H."/>
        </authorList>
    </citation>
    <scope>NUCLEOTIDE SEQUENCE [LARGE SCALE GENOMIC DNA]</scope>
    <source>
        <strain evidence="22 23">YK-624</strain>
    </source>
</reference>
<comment type="similarity">
    <text evidence="4">Belongs to the SMC family. RAD50 subfamily.</text>
</comment>
<feature type="domain" description="Rad50/SbcC-type AAA" evidence="21">
    <location>
        <begin position="6"/>
        <end position="236"/>
    </location>
</feature>